<evidence type="ECO:0000313" key="2">
    <source>
        <dbReference type="EMBL" id="GFY88158.1"/>
    </source>
</evidence>
<proteinExistence type="predicted"/>
<protein>
    <submittedName>
        <fullName evidence="2">Uncharacterized protein</fullName>
    </submittedName>
</protein>
<dbReference type="EMBL" id="BJWL01000006">
    <property type="protein sequence ID" value="GFY88158.1"/>
    <property type="molecule type" value="Genomic_DNA"/>
</dbReference>
<sequence>MLNLVGQSSELTGSSANSALGGLSSLPKLSLDPGMEIGRENHAVQVTSYLLMRLGIAVDRFVSIELRCSDLAELAIEQQPGNDDCPNSARTGT</sequence>
<reference evidence="2 3" key="1">
    <citation type="submission" date="2019-07" db="EMBL/GenBank/DDBJ databases">
        <title>De Novo Assembly of kiwifruit Actinidia rufa.</title>
        <authorList>
            <person name="Sugita-Konishi S."/>
            <person name="Sato K."/>
            <person name="Mori E."/>
            <person name="Abe Y."/>
            <person name="Kisaki G."/>
            <person name="Hamano K."/>
            <person name="Suezawa K."/>
            <person name="Otani M."/>
            <person name="Fukuda T."/>
            <person name="Manabe T."/>
            <person name="Gomi K."/>
            <person name="Tabuchi M."/>
            <person name="Akimitsu K."/>
            <person name="Kataoka I."/>
        </authorList>
    </citation>
    <scope>NUCLEOTIDE SEQUENCE [LARGE SCALE GENOMIC DNA]</scope>
    <source>
        <strain evidence="3">cv. Fuchu</strain>
    </source>
</reference>
<evidence type="ECO:0000313" key="3">
    <source>
        <dbReference type="Proteomes" id="UP000585474"/>
    </source>
</evidence>
<name>A0A7J0ENW5_9ERIC</name>
<dbReference type="Proteomes" id="UP000585474">
    <property type="component" value="Unassembled WGS sequence"/>
</dbReference>
<dbReference type="AlphaFoldDB" id="A0A7J0ENW5"/>
<organism evidence="2 3">
    <name type="scientific">Actinidia rufa</name>
    <dbReference type="NCBI Taxonomy" id="165716"/>
    <lineage>
        <taxon>Eukaryota</taxon>
        <taxon>Viridiplantae</taxon>
        <taxon>Streptophyta</taxon>
        <taxon>Embryophyta</taxon>
        <taxon>Tracheophyta</taxon>
        <taxon>Spermatophyta</taxon>
        <taxon>Magnoliopsida</taxon>
        <taxon>eudicotyledons</taxon>
        <taxon>Gunneridae</taxon>
        <taxon>Pentapetalae</taxon>
        <taxon>asterids</taxon>
        <taxon>Ericales</taxon>
        <taxon>Actinidiaceae</taxon>
        <taxon>Actinidia</taxon>
    </lineage>
</organism>
<feature type="compositionally biased region" description="Low complexity" evidence="1">
    <location>
        <begin position="13"/>
        <end position="23"/>
    </location>
</feature>
<gene>
    <name evidence="2" type="ORF">Acr_06g0000980</name>
</gene>
<feature type="compositionally biased region" description="Polar residues" evidence="1">
    <location>
        <begin position="1"/>
        <end position="12"/>
    </location>
</feature>
<feature type="region of interest" description="Disordered" evidence="1">
    <location>
        <begin position="1"/>
        <end position="23"/>
    </location>
</feature>
<keyword evidence="3" id="KW-1185">Reference proteome</keyword>
<comment type="caution">
    <text evidence="2">The sequence shown here is derived from an EMBL/GenBank/DDBJ whole genome shotgun (WGS) entry which is preliminary data.</text>
</comment>
<evidence type="ECO:0000256" key="1">
    <source>
        <dbReference type="SAM" id="MobiDB-lite"/>
    </source>
</evidence>
<accession>A0A7J0ENW5</accession>